<keyword evidence="15" id="KW-1185">Reference proteome</keyword>
<feature type="chain" id="PRO_5039736524" description="Glucanase" evidence="11">
    <location>
        <begin position="26"/>
        <end position="467"/>
    </location>
</feature>
<evidence type="ECO:0000256" key="8">
    <source>
        <dbReference type="PIRSR" id="PIRSR001100-1"/>
    </source>
</evidence>
<evidence type="ECO:0000259" key="12">
    <source>
        <dbReference type="Pfam" id="PF02018"/>
    </source>
</evidence>
<feature type="binding site" evidence="9">
    <location>
        <position position="374"/>
    </location>
    <ligand>
        <name>substrate</name>
    </ligand>
</feature>
<dbReference type="EMBL" id="JACHKF010000001">
    <property type="protein sequence ID" value="MBB6567915.1"/>
    <property type="molecule type" value="Genomic_DNA"/>
</dbReference>
<evidence type="ECO:0000313" key="13">
    <source>
        <dbReference type="EMBL" id="MBB6567915.1"/>
    </source>
</evidence>
<dbReference type="SUPFAM" id="SSF49785">
    <property type="entry name" value="Galactose-binding domain-like"/>
    <property type="match status" value="1"/>
</dbReference>
<dbReference type="SUPFAM" id="SSF51989">
    <property type="entry name" value="Glycosyl hydrolases family 6, cellulases"/>
    <property type="match status" value="1"/>
</dbReference>
<dbReference type="InterPro" id="IPR036434">
    <property type="entry name" value="Beta_cellobiohydrolase_sf"/>
</dbReference>
<name>A0A7Y4KVT5_9ACTN</name>
<dbReference type="AlphaFoldDB" id="A0A7Y4KVT5"/>
<keyword evidence="5 11" id="KW-0119">Carbohydrate metabolism</keyword>
<evidence type="ECO:0000313" key="14">
    <source>
        <dbReference type="EMBL" id="NOL39490.1"/>
    </source>
</evidence>
<keyword evidence="3 11" id="KW-0136">Cellulose degradation</keyword>
<dbReference type="EMBL" id="JABJRC010000001">
    <property type="protein sequence ID" value="NOL39490.1"/>
    <property type="molecule type" value="Genomic_DNA"/>
</dbReference>
<dbReference type="InterPro" id="IPR016288">
    <property type="entry name" value="Beta_cellobiohydrolase"/>
</dbReference>
<evidence type="ECO:0000256" key="6">
    <source>
        <dbReference type="ARBA" id="ARBA00023295"/>
    </source>
</evidence>
<evidence type="ECO:0000256" key="10">
    <source>
        <dbReference type="PROSITE-ProRule" id="PRU10057"/>
    </source>
</evidence>
<evidence type="ECO:0000256" key="7">
    <source>
        <dbReference type="ARBA" id="ARBA00023326"/>
    </source>
</evidence>
<dbReference type="PANTHER" id="PTHR34876">
    <property type="match status" value="1"/>
</dbReference>
<feature type="active site" description="Proton donor" evidence="8 10">
    <location>
        <position position="298"/>
    </location>
</feature>
<feature type="signal peptide" evidence="11">
    <location>
        <begin position="1"/>
        <end position="25"/>
    </location>
</feature>
<evidence type="ECO:0000256" key="9">
    <source>
        <dbReference type="PIRSR" id="PIRSR001100-2"/>
    </source>
</evidence>
<dbReference type="Gene3D" id="3.20.20.40">
    <property type="entry name" value="1, 4-beta cellobiohydrolase"/>
    <property type="match status" value="1"/>
</dbReference>
<evidence type="ECO:0000256" key="2">
    <source>
        <dbReference type="ARBA" id="ARBA00022801"/>
    </source>
</evidence>
<feature type="binding site" evidence="9">
    <location>
        <position position="436"/>
    </location>
    <ligand>
        <name>substrate</name>
    </ligand>
</feature>
<evidence type="ECO:0000256" key="1">
    <source>
        <dbReference type="ARBA" id="ARBA00022729"/>
    </source>
</evidence>
<dbReference type="InterPro" id="IPR001524">
    <property type="entry name" value="Glyco_hydro_6_CS"/>
</dbReference>
<evidence type="ECO:0000313" key="15">
    <source>
        <dbReference type="Proteomes" id="UP000534306"/>
    </source>
</evidence>
<dbReference type="PIRSF" id="PIRSF001100">
    <property type="entry name" value="Beta_cellobiohydrolase"/>
    <property type="match status" value="1"/>
</dbReference>
<dbReference type="Proteomes" id="UP000534306">
    <property type="component" value="Unassembled WGS sequence"/>
</dbReference>
<dbReference type="Proteomes" id="UP000553957">
    <property type="component" value="Unassembled WGS sequence"/>
</dbReference>
<feature type="binding site" evidence="9">
    <location>
        <position position="411"/>
    </location>
    <ligand>
        <name>substrate</name>
    </ligand>
</feature>
<dbReference type="PRINTS" id="PR00733">
    <property type="entry name" value="GLHYDRLASE6"/>
</dbReference>
<keyword evidence="6 11" id="KW-0326">Glycosidase</keyword>
<comment type="similarity">
    <text evidence="11">Belongs to the glycosyl hydrolase family 6.</text>
</comment>
<evidence type="ECO:0000313" key="16">
    <source>
        <dbReference type="Proteomes" id="UP000553957"/>
    </source>
</evidence>
<feature type="domain" description="CBM-cenC" evidence="12">
    <location>
        <begin position="31"/>
        <end position="153"/>
    </location>
</feature>
<feature type="binding site" evidence="9">
    <location>
        <position position="222"/>
    </location>
    <ligand>
        <name>substrate</name>
    </ligand>
</feature>
<dbReference type="PROSITE" id="PS00656">
    <property type="entry name" value="GLYCOSYL_HYDROL_F6_2"/>
    <property type="match status" value="1"/>
</dbReference>
<feature type="active site" description="Proton acceptor" evidence="8">
    <location>
        <position position="442"/>
    </location>
</feature>
<dbReference type="GO" id="GO:0030245">
    <property type="term" value="P:cellulose catabolic process"/>
    <property type="evidence" value="ECO:0007669"/>
    <property type="project" value="UniProtKB-KW"/>
</dbReference>
<reference evidence="13 16" key="2">
    <citation type="submission" date="2020-08" db="EMBL/GenBank/DDBJ databases">
        <title>Sequencing the genomes of 1000 actinobacteria strains.</title>
        <authorList>
            <person name="Klenk H.-P."/>
        </authorList>
    </citation>
    <scope>NUCLEOTIDE SEQUENCE [LARGE SCALE GENOMIC DNA]</scope>
    <source>
        <strain evidence="13 16">DSM 15626</strain>
    </source>
</reference>
<dbReference type="RefSeq" id="WP_171671201.1">
    <property type="nucleotide sequence ID" value="NZ_BAAAGT010000003.1"/>
</dbReference>
<evidence type="ECO:0000256" key="5">
    <source>
        <dbReference type="ARBA" id="ARBA00023277"/>
    </source>
</evidence>
<keyword evidence="2 11" id="KW-0378">Hydrolase</keyword>
<comment type="caution">
    <text evidence="14">The sequence shown here is derived from an EMBL/GenBank/DDBJ whole genome shotgun (WGS) entry which is preliminary data.</text>
</comment>
<proteinExistence type="inferred from homology"/>
<keyword evidence="7 11" id="KW-0624">Polysaccharide degradation</keyword>
<evidence type="ECO:0000256" key="4">
    <source>
        <dbReference type="ARBA" id="ARBA00023157"/>
    </source>
</evidence>
<dbReference type="Pfam" id="PF02018">
    <property type="entry name" value="CBM_4_9"/>
    <property type="match status" value="1"/>
</dbReference>
<dbReference type="GO" id="GO:0004553">
    <property type="term" value="F:hydrolase activity, hydrolyzing O-glycosyl compounds"/>
    <property type="evidence" value="ECO:0007669"/>
    <property type="project" value="InterPro"/>
</dbReference>
<keyword evidence="1 11" id="KW-0732">Signal</keyword>
<keyword evidence="4" id="KW-1015">Disulfide bond</keyword>
<accession>A0A7Y4KVT5</accession>
<reference evidence="14 15" key="1">
    <citation type="submission" date="2020-05" db="EMBL/GenBank/DDBJ databases">
        <title>Genome sequence of Kribbella sandramycini ATCC 39419.</title>
        <authorList>
            <person name="Maclea K.S."/>
            <person name="Fair J.L."/>
        </authorList>
    </citation>
    <scope>NUCLEOTIDE SEQUENCE [LARGE SCALE GENOMIC DNA]</scope>
    <source>
        <strain evidence="14 15">ATCC 39419</strain>
    </source>
</reference>
<protein>
    <recommendedName>
        <fullName evidence="11">Glucanase</fullName>
        <ecNumber evidence="11">3.2.1.-</ecNumber>
    </recommendedName>
</protein>
<evidence type="ECO:0000256" key="11">
    <source>
        <dbReference type="RuleBase" id="RU361186"/>
    </source>
</evidence>
<gene>
    <name evidence="13" type="ORF">HNR71_003552</name>
    <name evidence="14" type="ORF">HPO96_04440</name>
</gene>
<sequence>MRWIPRGLIAVALALGVVVPGSAPAAGAATELIVNGGFATSTANWWGTGNTPISVDAGQLKAVVPGGTANKWDAMIGQKAPAFPIKQNHRYLLSFDARVSAPRTLQTTVQLNTAPYTAPLNKAFAVGTKKQRFAFAFTSSLETTQAEFTIQLGGLAGGGYTLWLDNVSLLDLHGTPAGNPVALTSGFYVDPQSNPKQWVGNNPGPKATTINNALAGKPMARWFGGWNTNLADDINLYAGAADAADKLPVLVAYNLPGRDACGGHSSGGAAGEEAYKEWIQTFAAAIGIRPALVVLEPDSIGDFHCIKETKDKEARVRMLAYALQTLKDFAPNTWTYADATNKGWAEEIGVPELAARLNSIGVANAHGLATNVSNYYGTAETVAFANDLAGRLGKPFIVDTSRNGNGASTTWCNPTGRKLGATAQPGGGAEMLLWIKVPGDSDGSCGDSTTEAGHFDPDLALKLINNP</sequence>
<dbReference type="Pfam" id="PF01341">
    <property type="entry name" value="Glyco_hydro_6"/>
    <property type="match status" value="1"/>
</dbReference>
<feature type="binding site" evidence="9">
    <location>
        <position position="344"/>
    </location>
    <ligand>
        <name>substrate</name>
    </ligand>
</feature>
<dbReference type="EC" id="3.2.1.-" evidence="11"/>
<dbReference type="PANTHER" id="PTHR34876:SF4">
    <property type="entry name" value="1,4-BETA-D-GLUCAN CELLOBIOHYDROLASE C-RELATED"/>
    <property type="match status" value="1"/>
</dbReference>
<organism evidence="14 15">
    <name type="scientific">Kribbella sandramycini</name>
    <dbReference type="NCBI Taxonomy" id="60450"/>
    <lineage>
        <taxon>Bacteria</taxon>
        <taxon>Bacillati</taxon>
        <taxon>Actinomycetota</taxon>
        <taxon>Actinomycetes</taxon>
        <taxon>Propionibacteriales</taxon>
        <taxon>Kribbellaceae</taxon>
        <taxon>Kribbella</taxon>
    </lineage>
</organism>
<dbReference type="InterPro" id="IPR003305">
    <property type="entry name" value="CenC_carb-bd"/>
</dbReference>
<dbReference type="Gene3D" id="2.60.120.260">
    <property type="entry name" value="Galactose-binding domain-like"/>
    <property type="match status" value="1"/>
</dbReference>
<evidence type="ECO:0000256" key="3">
    <source>
        <dbReference type="ARBA" id="ARBA00023001"/>
    </source>
</evidence>
<dbReference type="InterPro" id="IPR008979">
    <property type="entry name" value="Galactose-bd-like_sf"/>
</dbReference>